<dbReference type="RefSeq" id="WP_008837484.1">
    <property type="nucleotide sequence ID" value="NZ_AHAM01000159.1"/>
</dbReference>
<dbReference type="InterPro" id="IPR036866">
    <property type="entry name" value="RibonucZ/Hydroxyglut_hydro"/>
</dbReference>
<dbReference type="Pfam" id="PF10996">
    <property type="entry name" value="Beta-Casp"/>
    <property type="match status" value="1"/>
</dbReference>
<dbReference type="PANTHER" id="PTHR11203">
    <property type="entry name" value="CLEAVAGE AND POLYADENYLATION SPECIFICITY FACTOR FAMILY MEMBER"/>
    <property type="match status" value="1"/>
</dbReference>
<dbReference type="AlphaFoldDB" id="H0HUL1"/>
<evidence type="ECO:0000313" key="5">
    <source>
        <dbReference type="Proteomes" id="UP000003250"/>
    </source>
</evidence>
<dbReference type="OrthoDB" id="9803916at2"/>
<organism evidence="4 5">
    <name type="scientific">Mesorhizobium alhagi CCNWXJ12-2</name>
    <dbReference type="NCBI Taxonomy" id="1107882"/>
    <lineage>
        <taxon>Bacteria</taxon>
        <taxon>Pseudomonadati</taxon>
        <taxon>Pseudomonadota</taxon>
        <taxon>Alphaproteobacteria</taxon>
        <taxon>Hyphomicrobiales</taxon>
        <taxon>Phyllobacteriaceae</taxon>
        <taxon>Allomesorhizobium</taxon>
    </lineage>
</organism>
<feature type="domain" description="Metallo-beta-lactamase" evidence="2">
    <location>
        <begin position="15"/>
        <end position="242"/>
    </location>
</feature>
<dbReference type="SMART" id="SM00849">
    <property type="entry name" value="Lactamase_B"/>
    <property type="match status" value="1"/>
</dbReference>
<dbReference type="GO" id="GO:0004521">
    <property type="term" value="F:RNA endonuclease activity"/>
    <property type="evidence" value="ECO:0007669"/>
    <property type="project" value="TreeGrafter"/>
</dbReference>
<keyword evidence="5" id="KW-1185">Reference proteome</keyword>
<dbReference type="SUPFAM" id="SSF56281">
    <property type="entry name" value="Metallo-hydrolase/oxidoreductase"/>
    <property type="match status" value="1"/>
</dbReference>
<dbReference type="PANTHER" id="PTHR11203:SF37">
    <property type="entry name" value="INTEGRATOR COMPLEX SUBUNIT 11"/>
    <property type="match status" value="1"/>
</dbReference>
<evidence type="ECO:0000313" key="4">
    <source>
        <dbReference type="EMBL" id="EHK55557.1"/>
    </source>
</evidence>
<dbReference type="CDD" id="cd16295">
    <property type="entry name" value="TTHA0252-CPSF-like_MBL-fold"/>
    <property type="match status" value="1"/>
</dbReference>
<dbReference type="InterPro" id="IPR011108">
    <property type="entry name" value="RMMBL"/>
</dbReference>
<feature type="domain" description="Beta-Casp" evidence="3">
    <location>
        <begin position="258"/>
        <end position="378"/>
    </location>
</feature>
<sequence>MKTLLKFHGAAGGVTGSCYEIETARGRILIDCGLFQGSKSERELNYGAFPFDPAGIDAVVLTHAHIDHGGLLPKLVKQGFSGPIHTSVPTIDLCSVMLPDSAHIQETEVEQLNRRNAQRGRPAVSPIYTQQDAASCMTLFRPAGFGQWIVVASGIRARLWNAGHLLGAASVELEIEGEDGPPLRLLFSGDIGPSQKLLQMPPEGPEGIDYLVCESTYGDRDRPEVSREQRRSMLGQEVLKAVGQDGPLIIPSFAVERTQELLVDLFMLMQAGTLPSAPIFVDSPLATRASAIFERHASEIEGGEVLQAALRSRDVRFTETVEQSKAINRLAGFFIVIAASGMCDAGRIRHHLKANLWRRNATVMLAGFQAQGSLGRILLDGAQRVRIQGEEIEVKAAITLFDLYSGHADAGELVNWVKARMPVRQGVFLTHGEEAGLNGLRQGLSGELPPDRIVIPRIDDAFELSLHGFRPVELNGRRRLQPERVGRLDWHNDLSRLLLDITQSVNAAADERGRAATIRRLRRALDTNEA</sequence>
<evidence type="ECO:0000256" key="1">
    <source>
        <dbReference type="ARBA" id="ARBA00022801"/>
    </source>
</evidence>
<reference evidence="4 5" key="1">
    <citation type="journal article" date="2012" name="J. Bacteriol.">
        <title>Draft Genome Sequence of Mesorhizobium alhagi CCNWXJ12-2T, a Novel Salt-Resistant Species Isolated from the Desert of Northwestern China.</title>
        <authorList>
            <person name="Zhou M."/>
            <person name="Chen W."/>
            <person name="Chen H."/>
            <person name="Wei G."/>
        </authorList>
    </citation>
    <scope>NUCLEOTIDE SEQUENCE [LARGE SCALE GENOMIC DNA]</scope>
    <source>
        <strain evidence="4 5">CCNWXJ12-2</strain>
    </source>
</reference>
<proteinExistence type="predicted"/>
<evidence type="ECO:0008006" key="6">
    <source>
        <dbReference type="Google" id="ProtNLM"/>
    </source>
</evidence>
<gene>
    <name evidence="4" type="ORF">MAXJ12_19343</name>
</gene>
<dbReference type="EMBL" id="AHAM01000159">
    <property type="protein sequence ID" value="EHK55557.1"/>
    <property type="molecule type" value="Genomic_DNA"/>
</dbReference>
<evidence type="ECO:0000259" key="3">
    <source>
        <dbReference type="SMART" id="SM01027"/>
    </source>
</evidence>
<dbReference type="SMART" id="SM01027">
    <property type="entry name" value="Beta-Casp"/>
    <property type="match status" value="1"/>
</dbReference>
<dbReference type="Pfam" id="PF00753">
    <property type="entry name" value="Lactamase_B"/>
    <property type="match status" value="1"/>
</dbReference>
<dbReference type="GO" id="GO:0016787">
    <property type="term" value="F:hydrolase activity"/>
    <property type="evidence" value="ECO:0007669"/>
    <property type="project" value="UniProtKB-KW"/>
</dbReference>
<keyword evidence="1" id="KW-0378">Hydrolase</keyword>
<dbReference type="PROSITE" id="PS51257">
    <property type="entry name" value="PROKAR_LIPOPROTEIN"/>
    <property type="match status" value="1"/>
</dbReference>
<dbReference type="Gene3D" id="3.40.50.10890">
    <property type="match status" value="1"/>
</dbReference>
<dbReference type="InterPro" id="IPR022712">
    <property type="entry name" value="Beta_Casp"/>
</dbReference>
<evidence type="ECO:0000259" key="2">
    <source>
        <dbReference type="SMART" id="SM00849"/>
    </source>
</evidence>
<dbReference type="Pfam" id="PF07521">
    <property type="entry name" value="RMMBL"/>
    <property type="match status" value="1"/>
</dbReference>
<dbReference type="Gene3D" id="3.60.15.10">
    <property type="entry name" value="Ribonuclease Z/Hydroxyacylglutathione hydrolase-like"/>
    <property type="match status" value="1"/>
</dbReference>
<accession>H0HUL1</accession>
<dbReference type="InterPro" id="IPR050698">
    <property type="entry name" value="MBL"/>
</dbReference>
<name>H0HUL1_9HYPH</name>
<dbReference type="InterPro" id="IPR001279">
    <property type="entry name" value="Metallo-B-lactamas"/>
</dbReference>
<protein>
    <recommendedName>
        <fullName evidence="6">MBL fold metallo-hydrolase</fullName>
    </recommendedName>
</protein>
<dbReference type="PATRIC" id="fig|1107882.3.peg.3774"/>
<dbReference type="Proteomes" id="UP000003250">
    <property type="component" value="Unassembled WGS sequence"/>
</dbReference>